<gene>
    <name evidence="3" type="ordered locus">Swol_0984</name>
</gene>
<organism evidence="3 4">
    <name type="scientific">Syntrophomonas wolfei subsp. wolfei (strain DSM 2245B / Goettingen)</name>
    <dbReference type="NCBI Taxonomy" id="335541"/>
    <lineage>
        <taxon>Bacteria</taxon>
        <taxon>Bacillati</taxon>
        <taxon>Bacillota</taxon>
        <taxon>Clostridia</taxon>
        <taxon>Eubacteriales</taxon>
        <taxon>Syntrophomonadaceae</taxon>
        <taxon>Syntrophomonas</taxon>
    </lineage>
</organism>
<dbReference type="RefSeq" id="WP_011640403.1">
    <property type="nucleotide sequence ID" value="NC_008346.1"/>
</dbReference>
<keyword evidence="4" id="KW-1185">Reference proteome</keyword>
<evidence type="ECO:0000313" key="3">
    <source>
        <dbReference type="EMBL" id="ABI68298.1"/>
    </source>
</evidence>
<dbReference type="OrthoDB" id="9801684at2"/>
<evidence type="ECO:0000259" key="1">
    <source>
        <dbReference type="Pfam" id="PF13173"/>
    </source>
</evidence>
<dbReference type="KEGG" id="swo:Swol_0984"/>
<dbReference type="InterPro" id="IPR027417">
    <property type="entry name" value="P-loop_NTPase"/>
</dbReference>
<sequence>MQNIIERKEYLDWLIRWKEKQIIKVVSGARRCGKSTMFDIFCNYLLENGVEQSQIIMLNFEDIDLEHLSNYRLLYDYIKPMLLPGRMNYIFLDEIQHVEQFEKAVDSLFLKENCDIYITGSNAYFMSGELATLLSGRYVELKMLPLSFREFCSGLGANQHELSKNEKFNLYVENGSFPYILKYGHGKKEAREYLRDIYNTVLLNDIVARLKIKDVNMLENVTRFMLHNIGNKVSLTKIANTLKSEGKGVDQKTVDRYIRGLTDSLILYEATRYNIKGKQFLTTQSKYYAVDVGLRNVLVRGKESDVGHILENIVFLELRRRGYEVYVGQLADGGEVDFVAISPDDFAYYQVAATTLEEETLKRELAPLKKIADNYPKYLLTLDEPFGTADYDGIQKRNVVDWLLEE</sequence>
<evidence type="ECO:0000313" key="4">
    <source>
        <dbReference type="Proteomes" id="UP000001968"/>
    </source>
</evidence>
<protein>
    <recommendedName>
        <fullName evidence="5">ATPase</fullName>
    </recommendedName>
</protein>
<feature type="domain" description="DUF4143" evidence="2">
    <location>
        <begin position="204"/>
        <end position="350"/>
    </location>
</feature>
<dbReference type="SUPFAM" id="SSF52540">
    <property type="entry name" value="P-loop containing nucleoside triphosphate hydrolases"/>
    <property type="match status" value="1"/>
</dbReference>
<name>Q0AYA6_SYNWW</name>
<dbReference type="Pfam" id="PF13173">
    <property type="entry name" value="AAA_14"/>
    <property type="match status" value="1"/>
</dbReference>
<dbReference type="Pfam" id="PF13635">
    <property type="entry name" value="DUF4143"/>
    <property type="match status" value="1"/>
</dbReference>
<dbReference type="eggNOG" id="COG1373">
    <property type="taxonomic scope" value="Bacteria"/>
</dbReference>
<dbReference type="PANTHER" id="PTHR33295:SF20">
    <property type="entry name" value="ATPASE"/>
    <property type="match status" value="1"/>
</dbReference>
<dbReference type="STRING" id="335541.Swol_0984"/>
<proteinExistence type="predicted"/>
<evidence type="ECO:0008006" key="5">
    <source>
        <dbReference type="Google" id="ProtNLM"/>
    </source>
</evidence>
<dbReference type="Proteomes" id="UP000001968">
    <property type="component" value="Chromosome"/>
</dbReference>
<accession>Q0AYA6</accession>
<dbReference type="InterPro" id="IPR025420">
    <property type="entry name" value="DUF4143"/>
</dbReference>
<dbReference type="AlphaFoldDB" id="Q0AYA6"/>
<dbReference type="HOGENOM" id="CLU_041527_1_1_9"/>
<feature type="domain" description="AAA" evidence="1">
    <location>
        <begin position="23"/>
        <end position="152"/>
    </location>
</feature>
<dbReference type="PANTHER" id="PTHR33295">
    <property type="entry name" value="ATPASE"/>
    <property type="match status" value="1"/>
</dbReference>
<dbReference type="InterPro" id="IPR041682">
    <property type="entry name" value="AAA_14"/>
</dbReference>
<evidence type="ECO:0000259" key="2">
    <source>
        <dbReference type="Pfam" id="PF13635"/>
    </source>
</evidence>
<dbReference type="EMBL" id="CP000448">
    <property type="protein sequence ID" value="ABI68298.1"/>
    <property type="molecule type" value="Genomic_DNA"/>
</dbReference>
<reference evidence="4" key="1">
    <citation type="journal article" date="2010" name="Environ. Microbiol.">
        <title>The genome of Syntrophomonas wolfei: new insights into syntrophic metabolism and biohydrogen production.</title>
        <authorList>
            <person name="Sieber J.R."/>
            <person name="Sims D.R."/>
            <person name="Han C."/>
            <person name="Kim E."/>
            <person name="Lykidis A."/>
            <person name="Lapidus A.L."/>
            <person name="McDonnald E."/>
            <person name="Rohlin L."/>
            <person name="Culley D.E."/>
            <person name="Gunsalus R."/>
            <person name="McInerney M.J."/>
        </authorList>
    </citation>
    <scope>NUCLEOTIDE SEQUENCE [LARGE SCALE GENOMIC DNA]</scope>
    <source>
        <strain evidence="4">DSM 2245B / Goettingen</strain>
    </source>
</reference>